<gene>
    <name evidence="2" type="ORF">Vbra_14741</name>
</gene>
<evidence type="ECO:0000313" key="2">
    <source>
        <dbReference type="EMBL" id="CEM08828.1"/>
    </source>
</evidence>
<organism evidence="2 3">
    <name type="scientific">Vitrella brassicaformis (strain CCMP3155)</name>
    <dbReference type="NCBI Taxonomy" id="1169540"/>
    <lineage>
        <taxon>Eukaryota</taxon>
        <taxon>Sar</taxon>
        <taxon>Alveolata</taxon>
        <taxon>Colpodellida</taxon>
        <taxon>Vitrellaceae</taxon>
        <taxon>Vitrella</taxon>
    </lineage>
</organism>
<feature type="compositionally biased region" description="Pro residues" evidence="1">
    <location>
        <begin position="50"/>
        <end position="61"/>
    </location>
</feature>
<dbReference type="PhylomeDB" id="A0A0G4F7Y9"/>
<dbReference type="AlphaFoldDB" id="A0A0G4F7Y9"/>
<name>A0A0G4F7Y9_VITBC</name>
<reference evidence="2 3" key="1">
    <citation type="submission" date="2014-11" db="EMBL/GenBank/DDBJ databases">
        <authorList>
            <person name="Zhu J."/>
            <person name="Qi W."/>
            <person name="Song R."/>
        </authorList>
    </citation>
    <scope>NUCLEOTIDE SEQUENCE [LARGE SCALE GENOMIC DNA]</scope>
</reference>
<accession>A0A0G4F7Y9</accession>
<feature type="region of interest" description="Disordered" evidence="1">
    <location>
        <begin position="45"/>
        <end position="65"/>
    </location>
</feature>
<evidence type="ECO:0000313" key="3">
    <source>
        <dbReference type="Proteomes" id="UP000041254"/>
    </source>
</evidence>
<evidence type="ECO:0000256" key="1">
    <source>
        <dbReference type="SAM" id="MobiDB-lite"/>
    </source>
</evidence>
<proteinExistence type="predicted"/>
<dbReference type="Proteomes" id="UP000041254">
    <property type="component" value="Unassembled WGS sequence"/>
</dbReference>
<dbReference type="InParanoid" id="A0A0G4F7Y9"/>
<dbReference type="EMBL" id="CDMY01000387">
    <property type="protein sequence ID" value="CEM08828.1"/>
    <property type="molecule type" value="Genomic_DNA"/>
</dbReference>
<protein>
    <submittedName>
        <fullName evidence="2">Uncharacterized protein</fullName>
    </submittedName>
</protein>
<dbReference type="VEuPathDB" id="CryptoDB:Vbra_14741"/>
<keyword evidence="3" id="KW-1185">Reference proteome</keyword>
<sequence>MNRHEWDVNAASVCCTYESLLHHGSLPPPLCCDSVCLRSLTHSPMASSHPMPPNTPQPPAAPAAVPSLPDLAITRAADMAMSPHSDRRAMLRQCIDRLPQAKASAALTLVEVRIQEAIGRLGLEDVLVFDVGGLEDGLKVVHLLEQGSGAEWRAMGRFIRLAAIYRLTPNAPLPLRLSADALPSPTSFHQLPLAMAIYRLFGHLLTYHGQSLALQQAGNGVYRIDNQSLRVVALSDLPAGNPYRSGYQTTDPVMRQADYLYRSFSSLLLSMLLTLWHREAGVGHRWVLTACINDNDPRYRCLLTEPISEQQGIAVDYRFDNGNLNYAHPIDYRFVTVSGFRPNETIAAQLFVGRSVCAGLGVIDLSTTERHENADRSQPLDDRYPISMPRWGAVLQHFSLENDVINRGMVLEYGVS</sequence>